<reference evidence="1 2" key="1">
    <citation type="submission" date="2015-11" db="EMBL/GenBank/DDBJ databases">
        <title>Draft genome sequence of Agrobacterium sp. R89-1.</title>
        <authorList>
            <person name="Zahradnik J."/>
            <person name="Kyslikova E."/>
            <person name="Palyzova A."/>
            <person name="Kyslik P."/>
        </authorList>
    </citation>
    <scope>NUCLEOTIDE SEQUENCE [LARGE SCALE GENOMIC DNA]</scope>
    <source>
        <strain evidence="1 2">R89-1</strain>
    </source>
</reference>
<dbReference type="STRING" id="2052828.ATO67_13580"/>
<dbReference type="EMBL" id="LNUW01000038">
    <property type="protein sequence ID" value="KXG84044.1"/>
    <property type="molecule type" value="Genomic_DNA"/>
</dbReference>
<keyword evidence="2" id="KW-1185">Reference proteome</keyword>
<sequence length="95" mass="10697">MARFCDRSLKSGASIIDRFMSRQCRPAGASGSHKIWALDSWPLFRHMHERFEWAAHLIGAVRWEIKLDRGAPASTWSGHIATSSITDVFNAEALN</sequence>
<evidence type="ECO:0000313" key="2">
    <source>
        <dbReference type="Proteomes" id="UP000070498"/>
    </source>
</evidence>
<comment type="caution">
    <text evidence="1">The sequence shown here is derived from an EMBL/GenBank/DDBJ whole genome shotgun (WGS) entry which is preliminary data.</text>
</comment>
<organism evidence="1 2">
    <name type="scientific">Agrobacterium bohemicum</name>
    <dbReference type="NCBI Taxonomy" id="2052828"/>
    <lineage>
        <taxon>Bacteria</taxon>
        <taxon>Pseudomonadati</taxon>
        <taxon>Pseudomonadota</taxon>
        <taxon>Alphaproteobacteria</taxon>
        <taxon>Hyphomicrobiales</taxon>
        <taxon>Rhizobiaceae</taxon>
        <taxon>Rhizobium/Agrobacterium group</taxon>
        <taxon>Agrobacterium</taxon>
    </lineage>
</organism>
<accession>A0A135NY06</accession>
<proteinExistence type="predicted"/>
<protein>
    <submittedName>
        <fullName evidence="1">Uncharacterized protein</fullName>
    </submittedName>
</protein>
<dbReference type="AlphaFoldDB" id="A0A135NY06"/>
<name>A0A135NY06_9HYPH</name>
<gene>
    <name evidence="1" type="ORF">ATO67_13580</name>
</gene>
<evidence type="ECO:0000313" key="1">
    <source>
        <dbReference type="EMBL" id="KXG84044.1"/>
    </source>
</evidence>
<dbReference type="Proteomes" id="UP000070498">
    <property type="component" value="Unassembled WGS sequence"/>
</dbReference>